<dbReference type="CDD" id="cd16917">
    <property type="entry name" value="HATPase_UhpB-NarQ-NarX-like"/>
    <property type="match status" value="1"/>
</dbReference>
<dbReference type="InterPro" id="IPR011712">
    <property type="entry name" value="Sig_transdc_His_kin_sub3_dim/P"/>
</dbReference>
<dbReference type="Pfam" id="PF07730">
    <property type="entry name" value="HisKA_3"/>
    <property type="match status" value="1"/>
</dbReference>
<keyword evidence="10" id="KW-0472">Membrane</keyword>
<dbReference type="InterPro" id="IPR050482">
    <property type="entry name" value="Sensor_HK_TwoCompSys"/>
</dbReference>
<evidence type="ECO:0000256" key="4">
    <source>
        <dbReference type="ARBA" id="ARBA00022679"/>
    </source>
</evidence>
<reference evidence="13 14" key="1">
    <citation type="submission" date="2020-02" db="EMBL/GenBank/DDBJ databases">
        <title>Draft Genome Sequence of Verrucosispora sp. Strain CWR15, Isolated from Gulf of Mexico Sponge.</title>
        <authorList>
            <person name="Kennedy S.J."/>
            <person name="Cella E."/>
            <person name="Azarian T."/>
            <person name="Baker B.J."/>
            <person name="Shaw L.N."/>
        </authorList>
    </citation>
    <scope>NUCLEOTIDE SEQUENCE [LARGE SCALE GENOMIC DNA]</scope>
    <source>
        <strain evidence="13 14">CWR15</strain>
    </source>
</reference>
<gene>
    <name evidence="13" type="ORF">ENC19_17675</name>
</gene>
<keyword evidence="10" id="KW-0812">Transmembrane</keyword>
<dbReference type="InterPro" id="IPR003594">
    <property type="entry name" value="HATPase_dom"/>
</dbReference>
<evidence type="ECO:0000259" key="12">
    <source>
        <dbReference type="Pfam" id="PF07730"/>
    </source>
</evidence>
<evidence type="ECO:0000256" key="10">
    <source>
        <dbReference type="SAM" id="Phobius"/>
    </source>
</evidence>
<dbReference type="GO" id="GO:0016020">
    <property type="term" value="C:membrane"/>
    <property type="evidence" value="ECO:0007669"/>
    <property type="project" value="InterPro"/>
</dbReference>
<name>A0A6M1L7Y6_9ACTN</name>
<feature type="transmembrane region" description="Helical" evidence="10">
    <location>
        <begin position="172"/>
        <end position="188"/>
    </location>
</feature>
<dbReference type="EMBL" id="SAIY01000005">
    <property type="protein sequence ID" value="NGM14365.1"/>
    <property type="molecule type" value="Genomic_DNA"/>
</dbReference>
<keyword evidence="14" id="KW-1185">Reference proteome</keyword>
<dbReference type="SUPFAM" id="SSF55874">
    <property type="entry name" value="ATPase domain of HSP90 chaperone/DNA topoisomerase II/histidine kinase"/>
    <property type="match status" value="1"/>
</dbReference>
<feature type="transmembrane region" description="Helical" evidence="10">
    <location>
        <begin position="42"/>
        <end position="62"/>
    </location>
</feature>
<evidence type="ECO:0000313" key="14">
    <source>
        <dbReference type="Proteomes" id="UP000478148"/>
    </source>
</evidence>
<dbReference type="Pfam" id="PF02518">
    <property type="entry name" value="HATPase_c"/>
    <property type="match status" value="1"/>
</dbReference>
<feature type="region of interest" description="Disordered" evidence="9">
    <location>
        <begin position="409"/>
        <end position="428"/>
    </location>
</feature>
<evidence type="ECO:0000256" key="7">
    <source>
        <dbReference type="ARBA" id="ARBA00022840"/>
    </source>
</evidence>
<dbReference type="GO" id="GO:0000155">
    <property type="term" value="F:phosphorelay sensor kinase activity"/>
    <property type="evidence" value="ECO:0007669"/>
    <property type="project" value="InterPro"/>
</dbReference>
<evidence type="ECO:0000256" key="5">
    <source>
        <dbReference type="ARBA" id="ARBA00022741"/>
    </source>
</evidence>
<dbReference type="InterPro" id="IPR036890">
    <property type="entry name" value="HATPase_C_sf"/>
</dbReference>
<dbReference type="GO" id="GO:0005524">
    <property type="term" value="F:ATP binding"/>
    <property type="evidence" value="ECO:0007669"/>
    <property type="project" value="UniProtKB-KW"/>
</dbReference>
<protein>
    <recommendedName>
        <fullName evidence="2">histidine kinase</fullName>
        <ecNumber evidence="2">2.7.13.3</ecNumber>
    </recommendedName>
</protein>
<dbReference type="GO" id="GO:0046983">
    <property type="term" value="F:protein dimerization activity"/>
    <property type="evidence" value="ECO:0007669"/>
    <property type="project" value="InterPro"/>
</dbReference>
<feature type="compositionally biased region" description="Acidic residues" evidence="9">
    <location>
        <begin position="419"/>
        <end position="428"/>
    </location>
</feature>
<dbReference type="RefSeq" id="WP_164448238.1">
    <property type="nucleotide sequence ID" value="NZ_SAIY01000005.1"/>
</dbReference>
<accession>A0A6M1L7Y6</accession>
<evidence type="ECO:0000256" key="1">
    <source>
        <dbReference type="ARBA" id="ARBA00000085"/>
    </source>
</evidence>
<keyword evidence="5" id="KW-0547">Nucleotide-binding</keyword>
<feature type="domain" description="Histidine kinase/HSP90-like ATPase" evidence="11">
    <location>
        <begin position="327"/>
        <end position="415"/>
    </location>
</feature>
<comment type="catalytic activity">
    <reaction evidence="1">
        <text>ATP + protein L-histidine = ADP + protein N-phospho-L-histidine.</text>
        <dbReference type="EC" id="2.7.13.3"/>
    </reaction>
</comment>
<keyword evidence="8" id="KW-0902">Two-component regulatory system</keyword>
<dbReference type="Gene3D" id="1.20.5.1930">
    <property type="match status" value="1"/>
</dbReference>
<keyword evidence="4" id="KW-0808">Transferase</keyword>
<keyword evidence="3" id="KW-0597">Phosphoprotein</keyword>
<organism evidence="13 14">
    <name type="scientific">Verrucosispora sioxanthis</name>
    <dbReference type="NCBI Taxonomy" id="2499994"/>
    <lineage>
        <taxon>Bacteria</taxon>
        <taxon>Bacillati</taxon>
        <taxon>Actinomycetota</taxon>
        <taxon>Actinomycetes</taxon>
        <taxon>Micromonosporales</taxon>
        <taxon>Micromonosporaceae</taxon>
        <taxon>Micromonospora</taxon>
    </lineage>
</organism>
<dbReference type="EC" id="2.7.13.3" evidence="2"/>
<proteinExistence type="predicted"/>
<evidence type="ECO:0000256" key="8">
    <source>
        <dbReference type="ARBA" id="ARBA00023012"/>
    </source>
</evidence>
<evidence type="ECO:0000256" key="3">
    <source>
        <dbReference type="ARBA" id="ARBA00022553"/>
    </source>
</evidence>
<dbReference type="PANTHER" id="PTHR24421:SF10">
    <property type="entry name" value="NITRATE_NITRITE SENSOR PROTEIN NARQ"/>
    <property type="match status" value="1"/>
</dbReference>
<keyword evidence="7" id="KW-0067">ATP-binding</keyword>
<feature type="domain" description="Signal transduction histidine kinase subgroup 3 dimerisation and phosphoacceptor" evidence="12">
    <location>
        <begin position="217"/>
        <end position="281"/>
    </location>
</feature>
<evidence type="ECO:0000256" key="6">
    <source>
        <dbReference type="ARBA" id="ARBA00022777"/>
    </source>
</evidence>
<feature type="transmembrane region" description="Helical" evidence="10">
    <location>
        <begin position="150"/>
        <end position="166"/>
    </location>
</feature>
<feature type="transmembrane region" description="Helical" evidence="10">
    <location>
        <begin position="69"/>
        <end position="87"/>
    </location>
</feature>
<keyword evidence="6 13" id="KW-0418">Kinase</keyword>
<evidence type="ECO:0000313" key="13">
    <source>
        <dbReference type="EMBL" id="NGM14365.1"/>
    </source>
</evidence>
<keyword evidence="10" id="KW-1133">Transmembrane helix</keyword>
<dbReference type="PANTHER" id="PTHR24421">
    <property type="entry name" value="NITRATE/NITRITE SENSOR PROTEIN NARX-RELATED"/>
    <property type="match status" value="1"/>
</dbReference>
<dbReference type="Gene3D" id="3.30.565.10">
    <property type="entry name" value="Histidine kinase-like ATPase, C-terminal domain"/>
    <property type="match status" value="1"/>
</dbReference>
<evidence type="ECO:0000256" key="9">
    <source>
        <dbReference type="SAM" id="MobiDB-lite"/>
    </source>
</evidence>
<dbReference type="AlphaFoldDB" id="A0A6M1L7Y6"/>
<sequence length="428" mass="46236">MDRSTVGAALAGLRRTVAGPDYPARRRPLDRLRHRPRTVAVLRTLGLLALLGLVLITAQFLLDTRRLPVATAWVIALLTVAPLPLLPTRPLLAWRIMFIGQLFGTFNRRTTDDAVVLGPATYEFWPWSPTQLLVIIVVLVTVAARVDRAVLAWTGLFSLTPVWMFVPPGNQVAVTLLFVVLLIVGDLLRHNLLTRRALAEQAEVSELEKARRAVLEERTRIAREMHDVVAHHMSLIAVQAETAPYRLAVSEPARAEFNSIAEAARAALTDMRRLLRVLRSETEDPRTAPQPTLAELPALVAAARRAGMTVELDNDVTTEPPAPVGLAAYRIVQEGLANAARHAAGAEVRVTLRDRPGVLAVRVQNAAGGTPADPDARGGGQGLTGMRERVLALGGSFTACPTADDGYAIDALLPADPPPSDEPEDGTS</sequence>
<dbReference type="Proteomes" id="UP000478148">
    <property type="component" value="Unassembled WGS sequence"/>
</dbReference>
<evidence type="ECO:0000259" key="11">
    <source>
        <dbReference type="Pfam" id="PF02518"/>
    </source>
</evidence>
<evidence type="ECO:0000256" key="2">
    <source>
        <dbReference type="ARBA" id="ARBA00012438"/>
    </source>
</evidence>
<comment type="caution">
    <text evidence="13">The sequence shown here is derived from an EMBL/GenBank/DDBJ whole genome shotgun (WGS) entry which is preliminary data.</text>
</comment>